<evidence type="ECO:0000259" key="1">
    <source>
        <dbReference type="PROSITE" id="PS51068"/>
    </source>
</evidence>
<dbReference type="InterPro" id="IPR012319">
    <property type="entry name" value="FPG_cat"/>
</dbReference>
<dbReference type="EMBL" id="JAJCIS010000001">
    <property type="protein sequence ID" value="MCB7385903.1"/>
    <property type="molecule type" value="Genomic_DNA"/>
</dbReference>
<dbReference type="RefSeq" id="WP_066731897.1">
    <property type="nucleotide sequence ID" value="NZ_JAJCIQ010000001.1"/>
</dbReference>
<sequence length="811" mass="91631">MRGLTEILAPAGSMDSLKAAVAAGADAVYAGGSRFGARAYADNFDETGLMDAIDYVHLHGRKLYLTVNTLLKEQELEGQLYDYLMPYYKQGLDAVIVQDIGVLHYIRKYFPELPIHASTQMTITGIDGARLLEAEGVERVVTARELHIDEIQKISRETGLEIESFVHGALCYCYSGQCLFSSFLGGRSGNRGQCAQPCRLKYRAEGQREEQYLLSLKDICTLESIPELIEAGIDSFKIEGRMKKPEYVAGVTAMYRKYTDLYYNLKEECPDGTKTAAFIKEKFRIEDRDREMLLDLYNRGGFHGGYYYTANGREMMALDRPNHAGVPAVRLEQRQGRKWCGTVLTDLNPQDVLELPVTKGQEKAGNYTCGFSALKGTKIQLSLSAACPLKPGMILNRTRNDRLIQSLRDQYVDRKIKEKINGKFTLSAGEIATLSISCGEVSVTVQGEMAQEALNQPMDAQRIRKQLQKTGNTAFEFEELEIGIEGKPFMPLQSINEMRREALEKLERAMVETFRRTMPQQISRKLSWTEEEKGPQGRIPELYATASTREQLSVLFDSQEVSRIYADCTVFPTIWENQDIVNLTAQAHRKGKEIYLCMPHIFREKTRKQFAQGWDLIENAGFDGMLVRNYESFQFLSQRGFAKSVITDYNLYQFNRWAKAFWKERGAAGFTAPLELNAAELRELGISAGELLVYGFVPMIVSAGCVKKTLGKCGKGVDIVGITDRYHKKFPVKANCDYCYNIMYNYAPVYLGDKLEEVYALNPAAMRLGFTVESRDETRQVLELFKKAAAGDVAEFTGRDFTRGHFKRGIK</sequence>
<dbReference type="InterPro" id="IPR020988">
    <property type="entry name" value="Pept_U32_collagenase"/>
</dbReference>
<gene>
    <name evidence="2" type="ORF">LIZ65_01270</name>
</gene>
<comment type="caution">
    <text evidence="2">The sequence shown here is derived from an EMBL/GenBank/DDBJ whole genome shotgun (WGS) entry which is preliminary data.</text>
</comment>
<dbReference type="Pfam" id="PF12392">
    <property type="entry name" value="DUF3656"/>
    <property type="match status" value="1"/>
</dbReference>
<dbReference type="PROSITE" id="PS51068">
    <property type="entry name" value="FPG_CAT"/>
    <property type="match status" value="1"/>
</dbReference>
<accession>A0ABS8DBX1</accession>
<feature type="domain" description="Formamidopyrimidine-DNA glycosylase catalytic" evidence="1">
    <location>
        <begin position="540"/>
        <end position="642"/>
    </location>
</feature>
<proteinExistence type="predicted"/>
<keyword evidence="3" id="KW-1185">Reference proteome</keyword>
<name>A0ABS8DBX1_9FIRM</name>
<dbReference type="InterPro" id="IPR001539">
    <property type="entry name" value="Peptidase_U32"/>
</dbReference>
<organism evidence="2 3">
    <name type="scientific">Bariatricus massiliensis</name>
    <dbReference type="NCBI Taxonomy" id="1745713"/>
    <lineage>
        <taxon>Bacteria</taxon>
        <taxon>Bacillati</taxon>
        <taxon>Bacillota</taxon>
        <taxon>Clostridia</taxon>
        <taxon>Lachnospirales</taxon>
        <taxon>Lachnospiraceae</taxon>
        <taxon>Bariatricus</taxon>
    </lineage>
</organism>
<evidence type="ECO:0000313" key="2">
    <source>
        <dbReference type="EMBL" id="MCB7385903.1"/>
    </source>
</evidence>
<dbReference type="Proteomes" id="UP001299546">
    <property type="component" value="Unassembled WGS sequence"/>
</dbReference>
<protein>
    <submittedName>
        <fullName evidence="2">U32 family peptidase</fullName>
    </submittedName>
</protein>
<evidence type="ECO:0000313" key="3">
    <source>
        <dbReference type="Proteomes" id="UP001299546"/>
    </source>
</evidence>
<dbReference type="Pfam" id="PF01136">
    <property type="entry name" value="Peptidase_U32"/>
    <property type="match status" value="1"/>
</dbReference>
<dbReference type="PANTHER" id="PTHR30217">
    <property type="entry name" value="PEPTIDASE U32 FAMILY"/>
    <property type="match status" value="1"/>
</dbReference>
<dbReference type="InterPro" id="IPR051454">
    <property type="entry name" value="RNA/ubiquinone_mod_enzymes"/>
</dbReference>
<reference evidence="2 3" key="1">
    <citation type="submission" date="2021-10" db="EMBL/GenBank/DDBJ databases">
        <title>Collection of gut derived symbiotic bacterial strains cultured from healthy donors.</title>
        <authorList>
            <person name="Lin H."/>
            <person name="Littmann E."/>
            <person name="Kohout C."/>
            <person name="Pamer E.G."/>
        </authorList>
    </citation>
    <scope>NUCLEOTIDE SEQUENCE [LARGE SCALE GENOMIC DNA]</scope>
    <source>
        <strain evidence="2 3">DFI.1.165</strain>
    </source>
</reference>
<dbReference type="PANTHER" id="PTHR30217:SF10">
    <property type="entry name" value="23S RRNA 5-HYDROXYCYTIDINE C2501 SYNTHASE"/>
    <property type="match status" value="1"/>
</dbReference>